<dbReference type="PATRIC" id="fig|55758.3.peg.435"/>
<name>A0A166CV74_9EURY</name>
<organism evidence="1 2">
    <name type="scientific">Methanobrevibacter filiformis</name>
    <dbReference type="NCBI Taxonomy" id="55758"/>
    <lineage>
        <taxon>Archaea</taxon>
        <taxon>Methanobacteriati</taxon>
        <taxon>Methanobacteriota</taxon>
        <taxon>Methanomada group</taxon>
        <taxon>Methanobacteria</taxon>
        <taxon>Methanobacteriales</taxon>
        <taxon>Methanobacteriaceae</taxon>
        <taxon>Methanobrevibacter</taxon>
    </lineage>
</organism>
<dbReference type="EMBL" id="LWMT01000049">
    <property type="protein sequence ID" value="KZX17047.1"/>
    <property type="molecule type" value="Genomic_DNA"/>
</dbReference>
<gene>
    <name evidence="1" type="ORF">MBFIL_03920</name>
</gene>
<accession>A0A166CV74</accession>
<protein>
    <submittedName>
        <fullName evidence="1">Uncharacterized protein</fullName>
    </submittedName>
</protein>
<dbReference type="RefSeq" id="WP_066970987.1">
    <property type="nucleotide sequence ID" value="NZ_LWMT01000049.1"/>
</dbReference>
<sequence length="405" mass="46817">MFFTKNKFKIFLTISILIFAILTLSSVVYSIKTTDLGIINITSDDVNVINNTNAPDFVLNKLPYDYSPLYAESHGFEVKKNKMVNKEGNINYTFITEYFLPIYWNNREKWSNCQSLLLKDEYIYILVSYPPNKGRIVRYNMETLNKYKVNKGKNLDDLRKLGFKIANGNKLTKKEKELKKAIKVGPIFETGHGQSLSYNPKTNSLWMWQNTNITSYKLNLMEINMTKLKPESIYRFSVRFNNTLLNRIQNLDFDNEGNFYFDKKVGTINSKPDEIFSGKLIREYNNSNASNNSGNLNKSKIKTTLNMDILAIIQQRPGTHGQFIAINPRSNRLYLGSDSVFYNMPVDKLRSNTLTADDMNYVILDTKREFEGMGFDKNGTEYLLVLRGPEILKSTTKIVNIDKFS</sequence>
<comment type="caution">
    <text evidence="1">The sequence shown here is derived from an EMBL/GenBank/DDBJ whole genome shotgun (WGS) entry which is preliminary data.</text>
</comment>
<reference evidence="1 2" key="1">
    <citation type="submission" date="2016-04" db="EMBL/GenBank/DDBJ databases">
        <title>Genome sequence of Methanobrevibacter filiformis DSM 11501.</title>
        <authorList>
            <person name="Poehlein A."/>
            <person name="Seedorf H."/>
            <person name="Daniel R."/>
        </authorList>
    </citation>
    <scope>NUCLEOTIDE SEQUENCE [LARGE SCALE GENOMIC DNA]</scope>
    <source>
        <strain evidence="1 2">DSM 11501</strain>
    </source>
</reference>
<proteinExistence type="predicted"/>
<evidence type="ECO:0000313" key="1">
    <source>
        <dbReference type="EMBL" id="KZX17047.1"/>
    </source>
</evidence>
<evidence type="ECO:0000313" key="2">
    <source>
        <dbReference type="Proteomes" id="UP000077066"/>
    </source>
</evidence>
<dbReference type="AlphaFoldDB" id="A0A166CV74"/>
<dbReference type="STRING" id="55758.MBFIL_03920"/>
<keyword evidence="2" id="KW-1185">Reference proteome</keyword>
<dbReference type="Proteomes" id="UP000077066">
    <property type="component" value="Unassembled WGS sequence"/>
</dbReference>
<dbReference type="OrthoDB" id="383350at2157"/>